<dbReference type="PROSITE" id="PS51755">
    <property type="entry name" value="OMPR_PHOB"/>
    <property type="match status" value="1"/>
</dbReference>
<sequence>MRIGALSSGSARLVGVRVGILGPLRVYADDGAEVEIGGTRLRGLLARLALDAGRPVSVDALLDGLWGDQPPTDAANALQSLVSRLRRVLRAAGDGAVRANGQGYTLDLNPDAVDAHRFERLARDGKRALGNGKHAEAAELLAEAAELWRGSPLDEFAEASFAAPAAARLVELGLAVLEDRAEAELHLGGAVRMLPALEEVGAKYPLRERLTALRMRVLHAAGRQSEALRVYEQTRNALADELGIDPSTELSETHLAILRGELAEPSRPVARPEPGSAPLPTQLTSFVGRDVELAQLDELLHSSRLVTLVGPGGAGKTRLATEAAQRHRAHEHQRVWFVPLAGLADGADLAGVVLTALGAADVSTREVALLLATHDAVARLAELLGVGESLLVLDNCEHLIGRAAALCDVLLANCPGLRIMVTSREPLAITGEALCVVGSLAVPELGSSTDQAKESPAVRLFLDRARAVRPDFVLDDSVVNSVVEICRQLDGLPLAVELAAARLRAMTAAQIAERLVDRFRLLTSGSRTALPRQRTLRAVVEWSWDLLEEPERLLAMRMSVFAAGATVTALEQVCADDRLPASDVLYVLASLTDKSIVDNYVTDTGRPRYRMLETIRAYADERLVESGERSVVQEAFAAHCVDYAQEQDLRIRGSTQLEADLVFDAEHGNFLAALHWFIDAGRRLEAVRLLRALSWYWIVTGRDQFFGEFVPVVRKMSGEVPGWELAVLRFSELAVLGPGNLLNTEWLRGMAKETADMNAMDHYAPMVLLEPVVAMLGGDIELGERRIAHGYETSDGWAQAAVRLADAFAGYYVGDAERGRLRVQEAHDRFRELGDQWGLMRALLAIAGDYSVDGEHAKAIETHEEGMRILRELGTSQEDLAVHLTYVVQELGRSGDLEQAWARLREAEGMLGPDSWDGFFYVALSLHRSELYRLRGDFDAAAEVLAGLPDDARDPGVGLLHTLVRQETALVAIGRNEPELARVEVRTGFLDARTRRDLPDLAGIAESLGMIKELENADADAAKFLGIAVALRGLPDRGSPVRKALVDRLTERLGEPAYTAAYQSGVDMSISDALAAMSDYIAGD</sequence>
<dbReference type="InterPro" id="IPR005158">
    <property type="entry name" value="BTAD"/>
</dbReference>
<dbReference type="InterPro" id="IPR036388">
    <property type="entry name" value="WH-like_DNA-bd_sf"/>
</dbReference>
<evidence type="ECO:0000259" key="4">
    <source>
        <dbReference type="PROSITE" id="PS51755"/>
    </source>
</evidence>
<dbReference type="AlphaFoldDB" id="A0A4R2R2F1"/>
<reference evidence="5 6" key="1">
    <citation type="submission" date="2019-03" db="EMBL/GenBank/DDBJ databases">
        <title>Genomic Encyclopedia of Type Strains, Phase IV (KMG-IV): sequencing the most valuable type-strain genomes for metagenomic binning, comparative biology and taxonomic classification.</title>
        <authorList>
            <person name="Goeker M."/>
        </authorList>
    </citation>
    <scope>NUCLEOTIDE SEQUENCE [LARGE SCALE GENOMIC DNA]</scope>
    <source>
        <strain evidence="5 6">DSM 45765</strain>
    </source>
</reference>
<dbReference type="SMART" id="SM01043">
    <property type="entry name" value="BTAD"/>
    <property type="match status" value="1"/>
</dbReference>
<keyword evidence="6" id="KW-1185">Reference proteome</keyword>
<dbReference type="PANTHER" id="PTHR47691">
    <property type="entry name" value="REGULATOR-RELATED"/>
    <property type="match status" value="1"/>
</dbReference>
<dbReference type="Proteomes" id="UP000294911">
    <property type="component" value="Unassembled WGS sequence"/>
</dbReference>
<dbReference type="SUPFAM" id="SSF52540">
    <property type="entry name" value="P-loop containing nucleoside triphosphate hydrolases"/>
    <property type="match status" value="1"/>
</dbReference>
<dbReference type="GO" id="GO:0000160">
    <property type="term" value="P:phosphorelay signal transduction system"/>
    <property type="evidence" value="ECO:0007669"/>
    <property type="project" value="InterPro"/>
</dbReference>
<feature type="DNA-binding region" description="OmpR/PhoB-type" evidence="3">
    <location>
        <begin position="8"/>
        <end position="108"/>
    </location>
</feature>
<dbReference type="EMBL" id="SLXQ01000001">
    <property type="protein sequence ID" value="TCP56713.1"/>
    <property type="molecule type" value="Genomic_DNA"/>
</dbReference>
<evidence type="ECO:0000313" key="6">
    <source>
        <dbReference type="Proteomes" id="UP000294911"/>
    </source>
</evidence>
<keyword evidence="2 3" id="KW-0238">DNA-binding</keyword>
<dbReference type="GO" id="GO:0016887">
    <property type="term" value="F:ATP hydrolysis activity"/>
    <property type="evidence" value="ECO:0007669"/>
    <property type="project" value="InterPro"/>
</dbReference>
<dbReference type="SUPFAM" id="SSF46894">
    <property type="entry name" value="C-terminal effector domain of the bipartite response regulators"/>
    <property type="match status" value="1"/>
</dbReference>
<evidence type="ECO:0000256" key="2">
    <source>
        <dbReference type="ARBA" id="ARBA00023125"/>
    </source>
</evidence>
<dbReference type="InterPro" id="IPR016032">
    <property type="entry name" value="Sig_transdc_resp-reg_C-effctor"/>
</dbReference>
<dbReference type="Pfam" id="PF03704">
    <property type="entry name" value="BTAD"/>
    <property type="match status" value="1"/>
</dbReference>
<dbReference type="InterPro" id="IPR027417">
    <property type="entry name" value="P-loop_NTPase"/>
</dbReference>
<evidence type="ECO:0000256" key="3">
    <source>
        <dbReference type="PROSITE-ProRule" id="PRU01091"/>
    </source>
</evidence>
<dbReference type="CDD" id="cd15831">
    <property type="entry name" value="BTAD"/>
    <property type="match status" value="1"/>
</dbReference>
<dbReference type="Pfam" id="PF00486">
    <property type="entry name" value="Trans_reg_C"/>
    <property type="match status" value="1"/>
</dbReference>
<comment type="caution">
    <text evidence="5">The sequence shown here is derived from an EMBL/GenBank/DDBJ whole genome shotgun (WGS) entry which is preliminary data.</text>
</comment>
<dbReference type="GO" id="GO:0003677">
    <property type="term" value="F:DNA binding"/>
    <property type="evidence" value="ECO:0007669"/>
    <property type="project" value="UniProtKB-UniRule"/>
</dbReference>
<dbReference type="InterPro" id="IPR011990">
    <property type="entry name" value="TPR-like_helical_dom_sf"/>
</dbReference>
<feature type="domain" description="OmpR/PhoB-type" evidence="4">
    <location>
        <begin position="8"/>
        <end position="108"/>
    </location>
</feature>
<dbReference type="Pfam" id="PF13401">
    <property type="entry name" value="AAA_22"/>
    <property type="match status" value="1"/>
</dbReference>
<evidence type="ECO:0000256" key="1">
    <source>
        <dbReference type="ARBA" id="ARBA00005820"/>
    </source>
</evidence>
<dbReference type="InterPro" id="IPR049945">
    <property type="entry name" value="AAA_22"/>
</dbReference>
<accession>A0A4R2R2F1</accession>
<dbReference type="InterPro" id="IPR058852">
    <property type="entry name" value="HTH_77"/>
</dbReference>
<dbReference type="SMART" id="SM00862">
    <property type="entry name" value="Trans_reg_C"/>
    <property type="match status" value="1"/>
</dbReference>
<dbReference type="Pfam" id="PF25872">
    <property type="entry name" value="HTH_77"/>
    <property type="match status" value="1"/>
</dbReference>
<evidence type="ECO:0000313" key="5">
    <source>
        <dbReference type="EMBL" id="TCP56713.1"/>
    </source>
</evidence>
<dbReference type="PANTHER" id="PTHR47691:SF3">
    <property type="entry name" value="HTH-TYPE TRANSCRIPTIONAL REGULATOR RV0890C-RELATED"/>
    <property type="match status" value="1"/>
</dbReference>
<comment type="similarity">
    <text evidence="1">Belongs to the AfsR/DnrI/RedD regulatory family.</text>
</comment>
<dbReference type="SUPFAM" id="SSF48452">
    <property type="entry name" value="TPR-like"/>
    <property type="match status" value="2"/>
</dbReference>
<dbReference type="Gene3D" id="3.40.50.300">
    <property type="entry name" value="P-loop containing nucleotide triphosphate hydrolases"/>
    <property type="match status" value="1"/>
</dbReference>
<protein>
    <submittedName>
        <fullName evidence="5">Putative ATPase</fullName>
    </submittedName>
</protein>
<dbReference type="GO" id="GO:0006355">
    <property type="term" value="P:regulation of DNA-templated transcription"/>
    <property type="evidence" value="ECO:0007669"/>
    <property type="project" value="InterPro"/>
</dbReference>
<proteinExistence type="inferred from homology"/>
<gene>
    <name evidence="5" type="ORF">EV191_101659</name>
</gene>
<dbReference type="Gene3D" id="1.25.40.10">
    <property type="entry name" value="Tetratricopeptide repeat domain"/>
    <property type="match status" value="2"/>
</dbReference>
<dbReference type="Gene3D" id="1.10.10.10">
    <property type="entry name" value="Winged helix-like DNA-binding domain superfamily/Winged helix DNA-binding domain"/>
    <property type="match status" value="1"/>
</dbReference>
<name>A0A4R2R2F1_9PSEU</name>
<dbReference type="InterPro" id="IPR001867">
    <property type="entry name" value="OmpR/PhoB-type_DNA-bd"/>
</dbReference>
<organism evidence="5 6">
    <name type="scientific">Tamaricihabitans halophyticus</name>
    <dbReference type="NCBI Taxonomy" id="1262583"/>
    <lineage>
        <taxon>Bacteria</taxon>
        <taxon>Bacillati</taxon>
        <taxon>Actinomycetota</taxon>
        <taxon>Actinomycetes</taxon>
        <taxon>Pseudonocardiales</taxon>
        <taxon>Pseudonocardiaceae</taxon>
        <taxon>Tamaricihabitans</taxon>
    </lineage>
</organism>